<evidence type="ECO:0000256" key="1">
    <source>
        <dbReference type="SAM" id="MobiDB-lite"/>
    </source>
</evidence>
<protein>
    <submittedName>
        <fullName evidence="2">Uncharacterized protein</fullName>
    </submittedName>
</protein>
<accession>A0ABY8U3V7</accession>
<feature type="region of interest" description="Disordered" evidence="1">
    <location>
        <begin position="192"/>
        <end position="247"/>
    </location>
</feature>
<dbReference type="Proteomes" id="UP001244341">
    <property type="component" value="Chromosome 7b"/>
</dbReference>
<reference evidence="2 3" key="1">
    <citation type="submission" date="2023-05" db="EMBL/GenBank/DDBJ databases">
        <title>A 100% complete, gapless, phased diploid assembly of the Scenedesmus obliquus UTEX 3031 genome.</title>
        <authorList>
            <person name="Biondi T.C."/>
            <person name="Hanschen E.R."/>
            <person name="Kwon T."/>
            <person name="Eng W."/>
            <person name="Kruse C.P.S."/>
            <person name="Koehler S.I."/>
            <person name="Kunde Y."/>
            <person name="Gleasner C.D."/>
            <person name="You Mak K.T."/>
            <person name="Polle J."/>
            <person name="Hovde B.T."/>
            <person name="Starkenburg S.R."/>
        </authorList>
    </citation>
    <scope>NUCLEOTIDE SEQUENCE [LARGE SCALE GENOMIC DNA]</scope>
    <source>
        <strain evidence="2 3">DOE0152z</strain>
    </source>
</reference>
<name>A0ABY8U3V7_TETOB</name>
<gene>
    <name evidence="2" type="ORF">OEZ85_012778</name>
</gene>
<dbReference type="EMBL" id="CP126214">
    <property type="protein sequence ID" value="WIA16049.1"/>
    <property type="molecule type" value="Genomic_DNA"/>
</dbReference>
<evidence type="ECO:0000313" key="3">
    <source>
        <dbReference type="Proteomes" id="UP001244341"/>
    </source>
</evidence>
<evidence type="ECO:0000313" key="2">
    <source>
        <dbReference type="EMBL" id="WIA16049.1"/>
    </source>
</evidence>
<feature type="compositionally biased region" description="Low complexity" evidence="1">
    <location>
        <begin position="192"/>
        <end position="238"/>
    </location>
</feature>
<sequence>MACTPTLVPAPHSVPGIAKGPQAVEESLSSILDSNVLLVADRVRQLQDQQGLSEVLAELERAHLEYHRSEHRPMLYAASEASQRVYCLVEGRYQDVGALPGHPATFRISKVHHILALQMGPSGSVARLWLRRQMTEEDKDELLHEPLACYASPFPRDSLRLADAITHEAAGGQMINAIKFWWQAWSSAHTSSSSSSSSHGASSTPAEQLPAEPSSTTPADPAAAAAAAAAGQPPAAKPRTLRRADPAIAAGKADATLAGAVCQ</sequence>
<organism evidence="2 3">
    <name type="scientific">Tetradesmus obliquus</name>
    <name type="common">Green alga</name>
    <name type="synonym">Acutodesmus obliquus</name>
    <dbReference type="NCBI Taxonomy" id="3088"/>
    <lineage>
        <taxon>Eukaryota</taxon>
        <taxon>Viridiplantae</taxon>
        <taxon>Chlorophyta</taxon>
        <taxon>core chlorophytes</taxon>
        <taxon>Chlorophyceae</taxon>
        <taxon>CS clade</taxon>
        <taxon>Sphaeropleales</taxon>
        <taxon>Scenedesmaceae</taxon>
        <taxon>Tetradesmus</taxon>
    </lineage>
</organism>
<keyword evidence="3" id="KW-1185">Reference proteome</keyword>
<proteinExistence type="predicted"/>